<evidence type="ECO:0000259" key="5">
    <source>
        <dbReference type="Pfam" id="PF02781"/>
    </source>
</evidence>
<evidence type="ECO:0000256" key="1">
    <source>
        <dbReference type="ARBA" id="ARBA00004921"/>
    </source>
</evidence>
<dbReference type="AlphaFoldDB" id="A0A3B0TT68"/>
<comment type="pathway">
    <text evidence="1">Carbohydrate degradation.</text>
</comment>
<evidence type="ECO:0000256" key="4">
    <source>
        <dbReference type="ARBA" id="ARBA00023277"/>
    </source>
</evidence>
<feature type="non-terminal residue" evidence="6">
    <location>
        <position position="1"/>
    </location>
</feature>
<dbReference type="Gene3D" id="3.30.360.10">
    <property type="entry name" value="Dihydrodipicolinate Reductase, domain 2"/>
    <property type="match status" value="1"/>
</dbReference>
<dbReference type="Pfam" id="PF02781">
    <property type="entry name" value="G6PD_C"/>
    <property type="match status" value="1"/>
</dbReference>
<sequence length="130" mass="14925">KARGAPTANKLVIRLQPDEGVKLFLMIKDPGPGGMRLREVNLNLSFAEEFEQRTPEAYERLLLDIVRGDQTLFMRRDELEQAWKWVDPIRLAWDAANEPPQNYSAGTWGPSASVALIERDGRTWHEDTDY</sequence>
<gene>
    <name evidence="6" type="ORF">MNBD_ALPHA12-530</name>
</gene>
<dbReference type="GO" id="GO:0005829">
    <property type="term" value="C:cytosol"/>
    <property type="evidence" value="ECO:0007669"/>
    <property type="project" value="TreeGrafter"/>
</dbReference>
<dbReference type="PANTHER" id="PTHR23429:SF0">
    <property type="entry name" value="GLUCOSE-6-PHOSPHATE 1-DEHYDROGENASE"/>
    <property type="match status" value="1"/>
</dbReference>
<dbReference type="GO" id="GO:0004345">
    <property type="term" value="F:glucose-6-phosphate dehydrogenase activity"/>
    <property type="evidence" value="ECO:0007669"/>
    <property type="project" value="UniProtKB-EC"/>
</dbReference>
<evidence type="ECO:0000256" key="3">
    <source>
        <dbReference type="ARBA" id="ARBA00023002"/>
    </source>
</evidence>
<dbReference type="InterPro" id="IPR022675">
    <property type="entry name" value="G6P_DH_C"/>
</dbReference>
<keyword evidence="4" id="KW-0119">Carbohydrate metabolism</keyword>
<dbReference type="InterPro" id="IPR001282">
    <property type="entry name" value="G6P_DH"/>
</dbReference>
<dbReference type="GO" id="GO:0009051">
    <property type="term" value="P:pentose-phosphate shunt, oxidative branch"/>
    <property type="evidence" value="ECO:0007669"/>
    <property type="project" value="TreeGrafter"/>
</dbReference>
<name>A0A3B0TT68_9ZZZZ</name>
<evidence type="ECO:0000256" key="2">
    <source>
        <dbReference type="ARBA" id="ARBA00022857"/>
    </source>
</evidence>
<protein>
    <submittedName>
        <fullName evidence="6">Glucose-6-phosphate 1-dehydrogenase</fullName>
        <ecNumber evidence="6">1.1.1.49</ecNumber>
    </submittedName>
</protein>
<dbReference type="GO" id="GO:0050661">
    <property type="term" value="F:NADP binding"/>
    <property type="evidence" value="ECO:0007669"/>
    <property type="project" value="InterPro"/>
</dbReference>
<proteinExistence type="predicted"/>
<dbReference type="EMBL" id="UOEO01000031">
    <property type="protein sequence ID" value="VAW15429.1"/>
    <property type="molecule type" value="Genomic_DNA"/>
</dbReference>
<dbReference type="GO" id="GO:0006006">
    <property type="term" value="P:glucose metabolic process"/>
    <property type="evidence" value="ECO:0007669"/>
    <property type="project" value="InterPro"/>
</dbReference>
<feature type="domain" description="Glucose-6-phosphate dehydrogenase C-terminal" evidence="5">
    <location>
        <begin position="6"/>
        <end position="125"/>
    </location>
</feature>
<keyword evidence="3 6" id="KW-0560">Oxidoreductase</keyword>
<dbReference type="SUPFAM" id="SSF55347">
    <property type="entry name" value="Glyceraldehyde-3-phosphate dehydrogenase-like, C-terminal domain"/>
    <property type="match status" value="1"/>
</dbReference>
<evidence type="ECO:0000313" key="6">
    <source>
        <dbReference type="EMBL" id="VAW15429.1"/>
    </source>
</evidence>
<dbReference type="PANTHER" id="PTHR23429">
    <property type="entry name" value="GLUCOSE-6-PHOSPHATE 1-DEHYDROGENASE G6PD"/>
    <property type="match status" value="1"/>
</dbReference>
<organism evidence="6">
    <name type="scientific">hydrothermal vent metagenome</name>
    <dbReference type="NCBI Taxonomy" id="652676"/>
    <lineage>
        <taxon>unclassified sequences</taxon>
        <taxon>metagenomes</taxon>
        <taxon>ecological metagenomes</taxon>
    </lineage>
</organism>
<accession>A0A3B0TT68</accession>
<dbReference type="EC" id="1.1.1.49" evidence="6"/>
<reference evidence="6" key="1">
    <citation type="submission" date="2018-06" db="EMBL/GenBank/DDBJ databases">
        <authorList>
            <person name="Zhirakovskaya E."/>
        </authorList>
    </citation>
    <scope>NUCLEOTIDE SEQUENCE</scope>
</reference>
<keyword evidence="2" id="KW-0521">NADP</keyword>